<evidence type="ECO:0000313" key="1">
    <source>
        <dbReference type="EMBL" id="MBY9074691.1"/>
    </source>
</evidence>
<sequence>MAHQRCTLCRNPIRSLAVSRSDEDGEAWFHTDCWADVRLSEQRDYEELVRAVGIDALIAPYVWPTPLPAGSRRPVVTLVDQRRATS</sequence>
<evidence type="ECO:0000313" key="2">
    <source>
        <dbReference type="Proteomes" id="UP000754710"/>
    </source>
</evidence>
<gene>
    <name evidence="1" type="ORF">K1X13_07640</name>
</gene>
<dbReference type="Proteomes" id="UP000754710">
    <property type="component" value="Unassembled WGS sequence"/>
</dbReference>
<evidence type="ECO:0008006" key="3">
    <source>
        <dbReference type="Google" id="ProtNLM"/>
    </source>
</evidence>
<organism evidence="1 2">
    <name type="scientific">Nocardioides jiangsuensis</name>
    <dbReference type="NCBI Taxonomy" id="2866161"/>
    <lineage>
        <taxon>Bacteria</taxon>
        <taxon>Bacillati</taxon>
        <taxon>Actinomycetota</taxon>
        <taxon>Actinomycetes</taxon>
        <taxon>Propionibacteriales</taxon>
        <taxon>Nocardioidaceae</taxon>
        <taxon>Nocardioides</taxon>
    </lineage>
</organism>
<name>A0ABS7RI50_9ACTN</name>
<comment type="caution">
    <text evidence="1">The sequence shown here is derived from an EMBL/GenBank/DDBJ whole genome shotgun (WGS) entry which is preliminary data.</text>
</comment>
<proteinExistence type="predicted"/>
<accession>A0ABS7RI50</accession>
<reference evidence="1 2" key="1">
    <citation type="submission" date="2021-08" db="EMBL/GenBank/DDBJ databases">
        <title>Nocardioides bacterium WL0053 sp. nov., isolated from the sediment.</title>
        <authorList>
            <person name="Wang L."/>
            <person name="Zhang D."/>
            <person name="Zhang A."/>
        </authorList>
    </citation>
    <scope>NUCLEOTIDE SEQUENCE [LARGE SCALE GENOMIC DNA]</scope>
    <source>
        <strain evidence="1 2">WL0053</strain>
    </source>
</reference>
<keyword evidence="2" id="KW-1185">Reference proteome</keyword>
<dbReference type="RefSeq" id="WP_221024336.1">
    <property type="nucleotide sequence ID" value="NZ_JAIEZQ010000001.1"/>
</dbReference>
<protein>
    <recommendedName>
        <fullName evidence="3">PARP-type domain-containing protein</fullName>
    </recommendedName>
</protein>
<dbReference type="EMBL" id="JAIEZQ010000001">
    <property type="protein sequence ID" value="MBY9074691.1"/>
    <property type="molecule type" value="Genomic_DNA"/>
</dbReference>